<dbReference type="OrthoDB" id="9800461at2"/>
<dbReference type="Proteomes" id="UP000050454">
    <property type="component" value="Unassembled WGS sequence"/>
</dbReference>
<evidence type="ECO:0000313" key="2">
    <source>
        <dbReference type="Proteomes" id="UP000050454"/>
    </source>
</evidence>
<reference evidence="1 2" key="1">
    <citation type="submission" date="2015-07" db="EMBL/GenBank/DDBJ databases">
        <title>The draft genome sequence of Leadbetterella sp. JN14-9.</title>
        <authorList>
            <person name="Liu Y."/>
            <person name="Du J."/>
            <person name="Shao Z."/>
        </authorList>
    </citation>
    <scope>NUCLEOTIDE SEQUENCE [LARGE SCALE GENOMIC DNA]</scope>
    <source>
        <strain evidence="1 2">JN14-9</strain>
    </source>
</reference>
<evidence type="ECO:0000313" key="1">
    <source>
        <dbReference type="EMBL" id="KPM48390.1"/>
    </source>
</evidence>
<organism evidence="1 2">
    <name type="scientific">Jiulongibacter sediminis</name>
    <dbReference type="NCBI Taxonomy" id="1605367"/>
    <lineage>
        <taxon>Bacteria</taxon>
        <taxon>Pseudomonadati</taxon>
        <taxon>Bacteroidota</taxon>
        <taxon>Cytophagia</taxon>
        <taxon>Cytophagales</taxon>
        <taxon>Leadbetterellaceae</taxon>
        <taxon>Jiulongibacter</taxon>
    </lineage>
</organism>
<evidence type="ECO:0008006" key="3">
    <source>
        <dbReference type="Google" id="ProtNLM"/>
    </source>
</evidence>
<dbReference type="RefSeq" id="WP_055145856.1">
    <property type="nucleotide sequence ID" value="NZ_JXSZ01000006.1"/>
</dbReference>
<gene>
    <name evidence="1" type="ORF">AFM12_07025</name>
</gene>
<dbReference type="Pfam" id="PF13376">
    <property type="entry name" value="OmdA"/>
    <property type="match status" value="1"/>
</dbReference>
<sequence length="167" mass="19443">MVEQELEMQKYGKMGEKTGWTFLEIEQAIAQQLKPDTKTSFRVKGQIDQVKIKQLALIPIGEGNFILPLKADLRRKLKKEHGYKVKVKLELDETKFELSEDFAACLEDAPKAQEFFGTLTEGHRRYFSNWIESAKTIETKTKRISQAIFGLSHEMDYGQMIRHFKKK</sequence>
<dbReference type="EMBL" id="LGTQ01000006">
    <property type="protein sequence ID" value="KPM48390.1"/>
    <property type="molecule type" value="Genomic_DNA"/>
</dbReference>
<keyword evidence="2" id="KW-1185">Reference proteome</keyword>
<name>A0A0P7BUK8_9BACT</name>
<dbReference type="SUPFAM" id="SSF141694">
    <property type="entry name" value="AF2212/PG0164-like"/>
    <property type="match status" value="1"/>
</dbReference>
<dbReference type="Pfam" id="PF08922">
    <property type="entry name" value="DUF1905"/>
    <property type="match status" value="1"/>
</dbReference>
<protein>
    <recommendedName>
        <fullName evidence="3">DUF1905 domain-containing protein</fullName>
    </recommendedName>
</protein>
<dbReference type="InterPro" id="IPR037079">
    <property type="entry name" value="AF2212/PG0164-like_sf"/>
</dbReference>
<dbReference type="AlphaFoldDB" id="A0A0P7BUK8"/>
<dbReference type="Gene3D" id="2.40.30.100">
    <property type="entry name" value="AF2212/PG0164-like"/>
    <property type="match status" value="1"/>
</dbReference>
<proteinExistence type="predicted"/>
<comment type="caution">
    <text evidence="1">The sequence shown here is derived from an EMBL/GenBank/DDBJ whole genome shotgun (WGS) entry which is preliminary data.</text>
</comment>
<dbReference type="InterPro" id="IPR015018">
    <property type="entry name" value="DUF1905"/>
</dbReference>
<accession>A0A0P7BUK8</accession>
<dbReference type="STRING" id="1605367.AFM12_07025"/>